<gene>
    <name evidence="5" type="ORF">HanXRQr2_Chr16g0769961</name>
</gene>
<sequence length="146" mass="16873">MLTRDLGPYPFNLPQVVKGLEGSKNLSFVGGDMFESIPKAHAVLFKWVLHNWSDEECVEILKRCKEVIPTKENGGKVIIIEIVLKDEELGNKTLETQLFYDMFEFTTAKGRRRSKKDWAKLFHDACFSGYKIYPVLEIRSIIEVYP</sequence>
<evidence type="ECO:0000259" key="4">
    <source>
        <dbReference type="Pfam" id="PF00891"/>
    </source>
</evidence>
<keyword evidence="6" id="KW-1185">Reference proteome</keyword>
<name>A0A9K3DUM0_HELAN</name>
<evidence type="ECO:0000256" key="1">
    <source>
        <dbReference type="ARBA" id="ARBA00022603"/>
    </source>
</evidence>
<comment type="caution">
    <text evidence="5">The sequence shown here is derived from an EMBL/GenBank/DDBJ whole genome shotgun (WGS) entry which is preliminary data.</text>
</comment>
<protein>
    <submittedName>
        <fullName evidence="5">Trans-resveratrol di-O-methyltransferase</fullName>
        <ecNumber evidence="5">2.1.1.240</ecNumber>
    </submittedName>
</protein>
<dbReference type="PANTHER" id="PTHR11746">
    <property type="entry name" value="O-METHYLTRANSFERASE"/>
    <property type="match status" value="1"/>
</dbReference>
<feature type="domain" description="O-methyltransferase C-terminal" evidence="4">
    <location>
        <begin position="11"/>
        <end position="128"/>
    </location>
</feature>
<dbReference type="PROSITE" id="PS51683">
    <property type="entry name" value="SAM_OMT_II"/>
    <property type="match status" value="1"/>
</dbReference>
<keyword evidence="2 5" id="KW-0808">Transferase</keyword>
<dbReference type="Proteomes" id="UP000215914">
    <property type="component" value="Unassembled WGS sequence"/>
</dbReference>
<dbReference type="GO" id="GO:0102303">
    <property type="term" value="F:resveratrol 3,5-O-dimethyltransferase activity"/>
    <property type="evidence" value="ECO:0007669"/>
    <property type="project" value="UniProtKB-EC"/>
</dbReference>
<dbReference type="InterPro" id="IPR016461">
    <property type="entry name" value="COMT-like"/>
</dbReference>
<evidence type="ECO:0000313" key="6">
    <source>
        <dbReference type="Proteomes" id="UP000215914"/>
    </source>
</evidence>
<dbReference type="EC" id="2.1.1.240" evidence="5"/>
<evidence type="ECO:0000256" key="2">
    <source>
        <dbReference type="ARBA" id="ARBA00022679"/>
    </source>
</evidence>
<organism evidence="5 6">
    <name type="scientific">Helianthus annuus</name>
    <name type="common">Common sunflower</name>
    <dbReference type="NCBI Taxonomy" id="4232"/>
    <lineage>
        <taxon>Eukaryota</taxon>
        <taxon>Viridiplantae</taxon>
        <taxon>Streptophyta</taxon>
        <taxon>Embryophyta</taxon>
        <taxon>Tracheophyta</taxon>
        <taxon>Spermatophyta</taxon>
        <taxon>Magnoliopsida</taxon>
        <taxon>eudicotyledons</taxon>
        <taxon>Gunneridae</taxon>
        <taxon>Pentapetalae</taxon>
        <taxon>asterids</taxon>
        <taxon>campanulids</taxon>
        <taxon>Asterales</taxon>
        <taxon>Asteraceae</taxon>
        <taxon>Asteroideae</taxon>
        <taxon>Heliantheae alliance</taxon>
        <taxon>Heliantheae</taxon>
        <taxon>Helianthus</taxon>
    </lineage>
</organism>
<reference evidence="5" key="1">
    <citation type="journal article" date="2017" name="Nature">
        <title>The sunflower genome provides insights into oil metabolism, flowering and Asterid evolution.</title>
        <authorList>
            <person name="Badouin H."/>
            <person name="Gouzy J."/>
            <person name="Grassa C.J."/>
            <person name="Murat F."/>
            <person name="Staton S.E."/>
            <person name="Cottret L."/>
            <person name="Lelandais-Briere C."/>
            <person name="Owens G.L."/>
            <person name="Carrere S."/>
            <person name="Mayjonade B."/>
            <person name="Legrand L."/>
            <person name="Gill N."/>
            <person name="Kane N.C."/>
            <person name="Bowers J.E."/>
            <person name="Hubner S."/>
            <person name="Bellec A."/>
            <person name="Berard A."/>
            <person name="Berges H."/>
            <person name="Blanchet N."/>
            <person name="Boniface M.C."/>
            <person name="Brunel D."/>
            <person name="Catrice O."/>
            <person name="Chaidir N."/>
            <person name="Claudel C."/>
            <person name="Donnadieu C."/>
            <person name="Faraut T."/>
            <person name="Fievet G."/>
            <person name="Helmstetter N."/>
            <person name="King M."/>
            <person name="Knapp S.J."/>
            <person name="Lai Z."/>
            <person name="Le Paslier M.C."/>
            <person name="Lippi Y."/>
            <person name="Lorenzon L."/>
            <person name="Mandel J.R."/>
            <person name="Marage G."/>
            <person name="Marchand G."/>
            <person name="Marquand E."/>
            <person name="Bret-Mestries E."/>
            <person name="Morien E."/>
            <person name="Nambeesan S."/>
            <person name="Nguyen T."/>
            <person name="Pegot-Espagnet P."/>
            <person name="Pouilly N."/>
            <person name="Raftis F."/>
            <person name="Sallet E."/>
            <person name="Schiex T."/>
            <person name="Thomas J."/>
            <person name="Vandecasteele C."/>
            <person name="Vares D."/>
            <person name="Vear F."/>
            <person name="Vautrin S."/>
            <person name="Crespi M."/>
            <person name="Mangin B."/>
            <person name="Burke J.M."/>
            <person name="Salse J."/>
            <person name="Munos S."/>
            <person name="Vincourt P."/>
            <person name="Rieseberg L.H."/>
            <person name="Langlade N.B."/>
        </authorList>
    </citation>
    <scope>NUCLEOTIDE SEQUENCE</scope>
    <source>
        <tissue evidence="5">Leaves</tissue>
    </source>
</reference>
<dbReference type="AlphaFoldDB" id="A0A9K3DUM0"/>
<dbReference type="GO" id="GO:0032259">
    <property type="term" value="P:methylation"/>
    <property type="evidence" value="ECO:0000318"/>
    <property type="project" value="GO_Central"/>
</dbReference>
<dbReference type="SUPFAM" id="SSF53335">
    <property type="entry name" value="S-adenosyl-L-methionine-dependent methyltransferases"/>
    <property type="match status" value="1"/>
</dbReference>
<accession>A0A9K3DUM0</accession>
<keyword evidence="1 5" id="KW-0489">Methyltransferase</keyword>
<evidence type="ECO:0000256" key="3">
    <source>
        <dbReference type="ARBA" id="ARBA00022691"/>
    </source>
</evidence>
<dbReference type="InterPro" id="IPR001077">
    <property type="entry name" value="COMT_C"/>
</dbReference>
<dbReference type="GO" id="GO:0008757">
    <property type="term" value="F:S-adenosylmethionine-dependent methyltransferase activity"/>
    <property type="evidence" value="ECO:0000318"/>
    <property type="project" value="GO_Central"/>
</dbReference>
<reference evidence="5" key="2">
    <citation type="submission" date="2020-06" db="EMBL/GenBank/DDBJ databases">
        <title>Helianthus annuus Genome sequencing and assembly Release 2.</title>
        <authorList>
            <person name="Gouzy J."/>
            <person name="Langlade N."/>
            <person name="Munos S."/>
        </authorList>
    </citation>
    <scope>NUCLEOTIDE SEQUENCE</scope>
    <source>
        <tissue evidence="5">Leaves</tissue>
    </source>
</reference>
<dbReference type="InterPro" id="IPR029063">
    <property type="entry name" value="SAM-dependent_MTases_sf"/>
</dbReference>
<dbReference type="Gene3D" id="3.40.50.150">
    <property type="entry name" value="Vaccinia Virus protein VP39"/>
    <property type="match status" value="1"/>
</dbReference>
<dbReference type="EMBL" id="MNCJ02000331">
    <property type="protein sequence ID" value="KAF5761857.1"/>
    <property type="molecule type" value="Genomic_DNA"/>
</dbReference>
<dbReference type="GO" id="GO:0008171">
    <property type="term" value="F:O-methyltransferase activity"/>
    <property type="evidence" value="ECO:0000318"/>
    <property type="project" value="GO_Central"/>
</dbReference>
<proteinExistence type="predicted"/>
<evidence type="ECO:0000313" key="5">
    <source>
        <dbReference type="EMBL" id="KAF5761857.1"/>
    </source>
</evidence>
<keyword evidence="3" id="KW-0949">S-adenosyl-L-methionine</keyword>
<dbReference type="Gramene" id="mRNA:HanXRQr2_Chr16g0769961">
    <property type="protein sequence ID" value="mRNA:HanXRQr2_Chr16g0769961"/>
    <property type="gene ID" value="HanXRQr2_Chr16g0769961"/>
</dbReference>
<dbReference type="Pfam" id="PF00891">
    <property type="entry name" value="Methyltransf_2"/>
    <property type="match status" value="1"/>
</dbReference>